<dbReference type="AlphaFoldDB" id="A0A1D1UP90"/>
<accession>A0A1D1UP90</accession>
<gene>
    <name evidence="1" type="primary">RvY_03770-1</name>
    <name evidence="1" type="synonym">RvY_03770.1</name>
    <name evidence="1" type="ORF">RvY_03770</name>
</gene>
<reference evidence="1 2" key="1">
    <citation type="journal article" date="2016" name="Nat. Commun.">
        <title>Extremotolerant tardigrade genome and improved radiotolerance of human cultured cells by tardigrade-unique protein.</title>
        <authorList>
            <person name="Hashimoto T."/>
            <person name="Horikawa D.D."/>
            <person name="Saito Y."/>
            <person name="Kuwahara H."/>
            <person name="Kozuka-Hata H."/>
            <person name="Shin-I T."/>
            <person name="Minakuchi Y."/>
            <person name="Ohishi K."/>
            <person name="Motoyama A."/>
            <person name="Aizu T."/>
            <person name="Enomoto A."/>
            <person name="Kondo K."/>
            <person name="Tanaka S."/>
            <person name="Hara Y."/>
            <person name="Koshikawa S."/>
            <person name="Sagara H."/>
            <person name="Miura T."/>
            <person name="Yokobori S."/>
            <person name="Miyagawa K."/>
            <person name="Suzuki Y."/>
            <person name="Kubo T."/>
            <person name="Oyama M."/>
            <person name="Kohara Y."/>
            <person name="Fujiyama A."/>
            <person name="Arakawa K."/>
            <person name="Katayama T."/>
            <person name="Toyoda A."/>
            <person name="Kunieda T."/>
        </authorList>
    </citation>
    <scope>NUCLEOTIDE SEQUENCE [LARGE SCALE GENOMIC DNA]</scope>
    <source>
        <strain evidence="1 2">YOKOZUNA-1</strain>
    </source>
</reference>
<dbReference type="Proteomes" id="UP000186922">
    <property type="component" value="Unassembled WGS sequence"/>
</dbReference>
<evidence type="ECO:0000313" key="2">
    <source>
        <dbReference type="Proteomes" id="UP000186922"/>
    </source>
</evidence>
<proteinExistence type="predicted"/>
<dbReference type="EMBL" id="BDGG01000002">
    <property type="protein sequence ID" value="GAU91534.1"/>
    <property type="molecule type" value="Genomic_DNA"/>
</dbReference>
<comment type="caution">
    <text evidence="1">The sequence shown here is derived from an EMBL/GenBank/DDBJ whole genome shotgun (WGS) entry which is preliminary data.</text>
</comment>
<name>A0A1D1UP90_RAMVA</name>
<organism evidence="1 2">
    <name type="scientific">Ramazzottius varieornatus</name>
    <name type="common">Water bear</name>
    <name type="synonym">Tardigrade</name>
    <dbReference type="NCBI Taxonomy" id="947166"/>
    <lineage>
        <taxon>Eukaryota</taxon>
        <taxon>Metazoa</taxon>
        <taxon>Ecdysozoa</taxon>
        <taxon>Tardigrada</taxon>
        <taxon>Eutardigrada</taxon>
        <taxon>Parachela</taxon>
        <taxon>Hypsibioidea</taxon>
        <taxon>Ramazzottiidae</taxon>
        <taxon>Ramazzottius</taxon>
    </lineage>
</organism>
<sequence length="103" mass="11890">MTRKLMYLLKRYLAVAPRSFEASMTRSLKFPDRPGCLPYDESSSTKSVMMGDRARRDISKVQVGQIKSIFHDGIITNACTTFRKTRHYSCQPFTGVNKKKFFI</sequence>
<protein>
    <submittedName>
        <fullName evidence="1">Uncharacterized protein</fullName>
    </submittedName>
</protein>
<evidence type="ECO:0000313" key="1">
    <source>
        <dbReference type="EMBL" id="GAU91534.1"/>
    </source>
</evidence>
<keyword evidence="2" id="KW-1185">Reference proteome</keyword>